<reference evidence="1 2" key="1">
    <citation type="submission" date="2021-06" db="EMBL/GenBank/DDBJ databases">
        <authorList>
            <person name="Palmer J.M."/>
        </authorList>
    </citation>
    <scope>NUCLEOTIDE SEQUENCE [LARGE SCALE GENOMIC DNA]</scope>
    <source>
        <strain evidence="1 2">CL_MEX2019</strain>
        <tissue evidence="1">Muscle</tissue>
    </source>
</reference>
<protein>
    <submittedName>
        <fullName evidence="1">Uncharacterized protein</fullName>
    </submittedName>
</protein>
<dbReference type="Proteomes" id="UP001352852">
    <property type="component" value="Unassembled WGS sequence"/>
</dbReference>
<organism evidence="1 2">
    <name type="scientific">Characodon lateralis</name>
    <dbReference type="NCBI Taxonomy" id="208331"/>
    <lineage>
        <taxon>Eukaryota</taxon>
        <taxon>Metazoa</taxon>
        <taxon>Chordata</taxon>
        <taxon>Craniata</taxon>
        <taxon>Vertebrata</taxon>
        <taxon>Euteleostomi</taxon>
        <taxon>Actinopterygii</taxon>
        <taxon>Neopterygii</taxon>
        <taxon>Teleostei</taxon>
        <taxon>Neoteleostei</taxon>
        <taxon>Acanthomorphata</taxon>
        <taxon>Ovalentaria</taxon>
        <taxon>Atherinomorphae</taxon>
        <taxon>Cyprinodontiformes</taxon>
        <taxon>Goodeidae</taxon>
        <taxon>Characodon</taxon>
    </lineage>
</organism>
<proteinExistence type="predicted"/>
<keyword evidence="2" id="KW-1185">Reference proteome</keyword>
<evidence type="ECO:0000313" key="1">
    <source>
        <dbReference type="EMBL" id="MED6285346.1"/>
    </source>
</evidence>
<name>A0ABU7EF09_9TELE</name>
<sequence length="113" mass="12611">MGHLQTEPWIDVFVPISSQFSIRARSGAPSGCNGLSADGQHGSSYTTSCFIDLTGSLSSLMKKSKHRGRFRTCYEGTGHRGTNLNWVFRPSLFLFVGWDPWKIPQNGDKEPEF</sequence>
<gene>
    <name evidence="1" type="ORF">CHARACLAT_028352</name>
</gene>
<dbReference type="EMBL" id="JAHUTJ010052944">
    <property type="protein sequence ID" value="MED6285346.1"/>
    <property type="molecule type" value="Genomic_DNA"/>
</dbReference>
<evidence type="ECO:0000313" key="2">
    <source>
        <dbReference type="Proteomes" id="UP001352852"/>
    </source>
</evidence>
<accession>A0ABU7EF09</accession>
<comment type="caution">
    <text evidence="1">The sequence shown here is derived from an EMBL/GenBank/DDBJ whole genome shotgun (WGS) entry which is preliminary data.</text>
</comment>